<proteinExistence type="predicted"/>
<dbReference type="EMBL" id="AZCV01000001">
    <property type="protein sequence ID" value="KRK38549.1"/>
    <property type="molecule type" value="Genomic_DNA"/>
</dbReference>
<dbReference type="Gene3D" id="3.40.50.10170">
    <property type="match status" value="1"/>
</dbReference>
<keyword evidence="3" id="KW-1185">Reference proteome</keyword>
<keyword evidence="1" id="KW-0446">Lipid-binding</keyword>
<reference evidence="2 3" key="1">
    <citation type="journal article" date="2015" name="Genome Announc.">
        <title>Expanding the biotechnology potential of lactobacilli through comparative genomics of 213 strains and associated genera.</title>
        <authorList>
            <person name="Sun Z."/>
            <person name="Harris H.M."/>
            <person name="McCann A."/>
            <person name="Guo C."/>
            <person name="Argimon S."/>
            <person name="Zhang W."/>
            <person name="Yang X."/>
            <person name="Jeffery I.B."/>
            <person name="Cooney J.C."/>
            <person name="Kagawa T.F."/>
            <person name="Liu W."/>
            <person name="Song Y."/>
            <person name="Salvetti E."/>
            <person name="Wrobel A."/>
            <person name="Rasinkangas P."/>
            <person name="Parkhill J."/>
            <person name="Rea M.C."/>
            <person name="O'Sullivan O."/>
            <person name="Ritari J."/>
            <person name="Douillard F.P."/>
            <person name="Paul Ross R."/>
            <person name="Yang R."/>
            <person name="Briner A.E."/>
            <person name="Felis G.E."/>
            <person name="de Vos W.M."/>
            <person name="Barrangou R."/>
            <person name="Klaenhammer T.R."/>
            <person name="Caufield P.W."/>
            <person name="Cui Y."/>
            <person name="Zhang H."/>
            <person name="O'Toole P.W."/>
        </authorList>
    </citation>
    <scope>NUCLEOTIDE SEQUENCE [LARGE SCALE GENOMIC DNA]</scope>
    <source>
        <strain evidence="2 3">DSM 20534</strain>
    </source>
</reference>
<evidence type="ECO:0008006" key="4">
    <source>
        <dbReference type="Google" id="ProtNLM"/>
    </source>
</evidence>
<dbReference type="PATRIC" id="fig|1423722.3.peg.240"/>
<evidence type="ECO:0000256" key="1">
    <source>
        <dbReference type="ARBA" id="ARBA00023121"/>
    </source>
</evidence>
<evidence type="ECO:0000313" key="2">
    <source>
        <dbReference type="EMBL" id="KRK38549.1"/>
    </source>
</evidence>
<protein>
    <recommendedName>
        <fullName evidence="4">DegV family protein</fullName>
    </recommendedName>
</protein>
<dbReference type="PROSITE" id="PS51482">
    <property type="entry name" value="DEGV"/>
    <property type="match status" value="1"/>
</dbReference>
<dbReference type="InterPro" id="IPR003797">
    <property type="entry name" value="DegV"/>
</dbReference>
<name>A0A0R1GWQ2_9LACO</name>
<dbReference type="InterPro" id="IPR043168">
    <property type="entry name" value="DegV_C"/>
</dbReference>
<dbReference type="PANTHER" id="PTHR33434">
    <property type="entry name" value="DEGV DOMAIN-CONTAINING PROTEIN DR_1986-RELATED"/>
    <property type="match status" value="1"/>
</dbReference>
<comment type="caution">
    <text evidence="2">The sequence shown here is derived from an EMBL/GenBank/DDBJ whole genome shotgun (WGS) entry which is preliminary data.</text>
</comment>
<dbReference type="Pfam" id="PF02645">
    <property type="entry name" value="DegV"/>
    <property type="match status" value="1"/>
</dbReference>
<dbReference type="InterPro" id="IPR050270">
    <property type="entry name" value="DegV_domain_contain"/>
</dbReference>
<sequence>MTKIKLVTDSSVQLTPAEIEQYQITIVPLTINIDGQNYVDEVDISRKEFVQKMELAKDLPSTSQPAIGKFVEVFQELIADGSQVLAIMMAESLSGTVNAARQAVQILETDAITVVDCEYTDRAQGQQLIAAAKDIAAGHSMDEVVAHVKQIQENTYLKLVVVNLDNIIKGGRLGKTTGRIATLLNIKAILKMQGGKLEIAQKGRGQKTVNKFKQEVIDTIKKYKNIVEIGLSHVDAEAEMNEFADQIHAVNPTVPILVRETSSVVATHAGRGAFAVIFYTE</sequence>
<organism evidence="2 3">
    <name type="scientific">Amylolactobacillus amylotrophicus DSM 20534</name>
    <dbReference type="NCBI Taxonomy" id="1423722"/>
    <lineage>
        <taxon>Bacteria</taxon>
        <taxon>Bacillati</taxon>
        <taxon>Bacillota</taxon>
        <taxon>Bacilli</taxon>
        <taxon>Lactobacillales</taxon>
        <taxon>Lactobacillaceae</taxon>
        <taxon>Amylolactobacillus</taxon>
    </lineage>
</organism>
<dbReference type="SUPFAM" id="SSF82549">
    <property type="entry name" value="DAK1/DegV-like"/>
    <property type="match status" value="1"/>
</dbReference>
<gene>
    <name evidence="2" type="ORF">FC62_GL000236</name>
</gene>
<dbReference type="PANTHER" id="PTHR33434:SF8">
    <property type="entry name" value="DEGV DOMAIN-CONTAINING PROTEIN SPR1019"/>
    <property type="match status" value="1"/>
</dbReference>
<dbReference type="RefSeq" id="WP_056946112.1">
    <property type="nucleotide sequence ID" value="NZ_AZCV01000001.1"/>
</dbReference>
<evidence type="ECO:0000313" key="3">
    <source>
        <dbReference type="Proteomes" id="UP000050909"/>
    </source>
</evidence>
<dbReference type="Gene3D" id="3.30.1180.10">
    <property type="match status" value="1"/>
</dbReference>
<dbReference type="GO" id="GO:0008289">
    <property type="term" value="F:lipid binding"/>
    <property type="evidence" value="ECO:0007669"/>
    <property type="project" value="UniProtKB-KW"/>
</dbReference>
<dbReference type="Proteomes" id="UP000050909">
    <property type="component" value="Unassembled WGS sequence"/>
</dbReference>
<dbReference type="AlphaFoldDB" id="A0A0R1GWQ2"/>
<dbReference type="NCBIfam" id="TIGR00762">
    <property type="entry name" value="DegV"/>
    <property type="match status" value="1"/>
</dbReference>
<accession>A0A0R1GWQ2</accession>